<proteinExistence type="predicted"/>
<dbReference type="Proteomes" id="UP001596028">
    <property type="component" value="Unassembled WGS sequence"/>
</dbReference>
<dbReference type="RefSeq" id="WP_378098438.1">
    <property type="nucleotide sequence ID" value="NZ_JBHSEP010000012.1"/>
</dbReference>
<gene>
    <name evidence="2" type="ORF">ACFO3S_16480</name>
</gene>
<sequence length="273" mass="29609">MPPLSVPFRRLVPLLALLLSFIVVAPAGAASVELTASLKASLDKTAASADAKTAARLRTLYAELDVQLQADKKMAADIKTLKHRNEEAVLLVRKQIREIDAARIARLAAEAQQAKARYKPLLDSYASLNKRLSLARSVKSKTLVSALSFQAEAMKLPVRLAREDMKAKNDAHKAAKAAASAKIKAARDSLSAIDPLKIQIKDRRSSMSRTRAGLSPVWSNFKYALKKNDPGSAVQSLNSLVAAVKQIVADQQRIYVLEGKIASVIAVTKARHL</sequence>
<evidence type="ECO:0000313" key="2">
    <source>
        <dbReference type="EMBL" id="MFC4599852.1"/>
    </source>
</evidence>
<feature type="chain" id="PRO_5045180830" evidence="1">
    <location>
        <begin position="30"/>
        <end position="273"/>
    </location>
</feature>
<evidence type="ECO:0000256" key="1">
    <source>
        <dbReference type="SAM" id="SignalP"/>
    </source>
</evidence>
<keyword evidence="3" id="KW-1185">Reference proteome</keyword>
<feature type="signal peptide" evidence="1">
    <location>
        <begin position="1"/>
        <end position="29"/>
    </location>
</feature>
<reference evidence="3" key="1">
    <citation type="journal article" date="2019" name="Int. J. Syst. Evol. Microbiol.">
        <title>The Global Catalogue of Microorganisms (GCM) 10K type strain sequencing project: providing services to taxonomists for standard genome sequencing and annotation.</title>
        <authorList>
            <consortium name="The Broad Institute Genomics Platform"/>
            <consortium name="The Broad Institute Genome Sequencing Center for Infectious Disease"/>
            <person name="Wu L."/>
            <person name="Ma J."/>
        </authorList>
    </citation>
    <scope>NUCLEOTIDE SEQUENCE [LARGE SCALE GENOMIC DNA]</scope>
    <source>
        <strain evidence="3">CCUG 49571</strain>
    </source>
</reference>
<dbReference type="EMBL" id="JBHSEP010000012">
    <property type="protein sequence ID" value="MFC4599852.1"/>
    <property type="molecule type" value="Genomic_DNA"/>
</dbReference>
<keyword evidence="1" id="KW-0732">Signal</keyword>
<comment type="caution">
    <text evidence="2">The sequence shown here is derived from an EMBL/GenBank/DDBJ whole genome shotgun (WGS) entry which is preliminary data.</text>
</comment>
<organism evidence="2 3">
    <name type="scientific">Cohnella hongkongensis</name>
    <dbReference type="NCBI Taxonomy" id="178337"/>
    <lineage>
        <taxon>Bacteria</taxon>
        <taxon>Bacillati</taxon>
        <taxon>Bacillota</taxon>
        <taxon>Bacilli</taxon>
        <taxon>Bacillales</taxon>
        <taxon>Paenibacillaceae</taxon>
        <taxon>Cohnella</taxon>
    </lineage>
</organism>
<name>A0ABV9FD52_9BACL</name>
<protein>
    <submittedName>
        <fullName evidence="2">Uncharacterized protein</fullName>
    </submittedName>
</protein>
<evidence type="ECO:0000313" key="3">
    <source>
        <dbReference type="Proteomes" id="UP001596028"/>
    </source>
</evidence>
<accession>A0ABV9FD52</accession>